<feature type="compositionally biased region" description="Basic and acidic residues" evidence="1">
    <location>
        <begin position="17"/>
        <end position="32"/>
    </location>
</feature>
<reference evidence="2" key="1">
    <citation type="journal article" date="2019" name="Sci. Rep.">
        <title>Draft genome of Tanacetum cinerariifolium, the natural source of mosquito coil.</title>
        <authorList>
            <person name="Yamashiro T."/>
            <person name="Shiraishi A."/>
            <person name="Satake H."/>
            <person name="Nakayama K."/>
        </authorList>
    </citation>
    <scope>NUCLEOTIDE SEQUENCE</scope>
</reference>
<proteinExistence type="predicted"/>
<dbReference type="AlphaFoldDB" id="A0A699WF50"/>
<name>A0A699WF50_TANCI</name>
<dbReference type="EMBL" id="BKCJ011661462">
    <property type="protein sequence ID" value="GFD45947.1"/>
    <property type="molecule type" value="Genomic_DNA"/>
</dbReference>
<organism evidence="2">
    <name type="scientific">Tanacetum cinerariifolium</name>
    <name type="common">Dalmatian daisy</name>
    <name type="synonym">Chrysanthemum cinerariifolium</name>
    <dbReference type="NCBI Taxonomy" id="118510"/>
    <lineage>
        <taxon>Eukaryota</taxon>
        <taxon>Viridiplantae</taxon>
        <taxon>Streptophyta</taxon>
        <taxon>Embryophyta</taxon>
        <taxon>Tracheophyta</taxon>
        <taxon>Spermatophyta</taxon>
        <taxon>Magnoliopsida</taxon>
        <taxon>eudicotyledons</taxon>
        <taxon>Gunneridae</taxon>
        <taxon>Pentapetalae</taxon>
        <taxon>asterids</taxon>
        <taxon>campanulids</taxon>
        <taxon>Asterales</taxon>
        <taxon>Asteraceae</taxon>
        <taxon>Asteroideae</taxon>
        <taxon>Anthemideae</taxon>
        <taxon>Anthemidinae</taxon>
        <taxon>Tanacetum</taxon>
    </lineage>
</organism>
<accession>A0A699WF50</accession>
<feature type="region of interest" description="Disordered" evidence="1">
    <location>
        <begin position="1"/>
        <end position="45"/>
    </location>
</feature>
<evidence type="ECO:0000313" key="2">
    <source>
        <dbReference type="EMBL" id="GFD45947.1"/>
    </source>
</evidence>
<protein>
    <submittedName>
        <fullName evidence="2">Uncharacterized protein</fullName>
    </submittedName>
</protein>
<feature type="compositionally biased region" description="Acidic residues" evidence="1">
    <location>
        <begin position="1"/>
        <end position="16"/>
    </location>
</feature>
<feature type="non-terminal residue" evidence="2">
    <location>
        <position position="1"/>
    </location>
</feature>
<sequence>VEEAGVEPEAEVADVELEAKEPDGVPEADHATKTYVGSAYARDHS</sequence>
<comment type="caution">
    <text evidence="2">The sequence shown here is derived from an EMBL/GenBank/DDBJ whole genome shotgun (WGS) entry which is preliminary data.</text>
</comment>
<evidence type="ECO:0000256" key="1">
    <source>
        <dbReference type="SAM" id="MobiDB-lite"/>
    </source>
</evidence>
<gene>
    <name evidence="2" type="ORF">Tci_917916</name>
</gene>